<dbReference type="AlphaFoldDB" id="A0A838XU49"/>
<evidence type="ECO:0000256" key="5">
    <source>
        <dbReference type="PIRSR" id="PIRSR015582-1"/>
    </source>
</evidence>
<keyword evidence="8" id="KW-0456">Lyase</keyword>
<feature type="binding site" evidence="6">
    <location>
        <position position="129"/>
    </location>
    <ligand>
        <name>Mg(2+)</name>
        <dbReference type="ChEBI" id="CHEBI:18420"/>
    </ligand>
</feature>
<keyword evidence="3 6" id="KW-0479">Metal-binding</keyword>
<evidence type="ECO:0000256" key="1">
    <source>
        <dbReference type="ARBA" id="ARBA00001946"/>
    </source>
</evidence>
<protein>
    <submittedName>
        <fullName evidence="8">CoA ester lyase</fullName>
    </submittedName>
</protein>
<feature type="binding site" evidence="5">
    <location>
        <position position="65"/>
    </location>
    <ligand>
        <name>substrate</name>
    </ligand>
</feature>
<reference evidence="8 9" key="2">
    <citation type="submission" date="2020-08" db="EMBL/GenBank/DDBJ databases">
        <title>Stappia taiwanensis sp. nov., isolated from a coastal thermal spring.</title>
        <authorList>
            <person name="Kampfer P."/>
        </authorList>
    </citation>
    <scope>NUCLEOTIDE SEQUENCE [LARGE SCALE GENOMIC DNA]</scope>
    <source>
        <strain evidence="8 9">DSM 23284</strain>
    </source>
</reference>
<feature type="domain" description="HpcH/HpaI aldolase/citrate lyase" evidence="7">
    <location>
        <begin position="2"/>
        <end position="229"/>
    </location>
</feature>
<dbReference type="GO" id="GO:0000287">
    <property type="term" value="F:magnesium ion binding"/>
    <property type="evidence" value="ECO:0007669"/>
    <property type="project" value="TreeGrafter"/>
</dbReference>
<evidence type="ECO:0000256" key="2">
    <source>
        <dbReference type="ARBA" id="ARBA00005568"/>
    </source>
</evidence>
<name>A0A838XU49_9HYPH</name>
<dbReference type="GO" id="GO:0016829">
    <property type="term" value="F:lyase activity"/>
    <property type="evidence" value="ECO:0007669"/>
    <property type="project" value="UniProtKB-KW"/>
</dbReference>
<dbReference type="RefSeq" id="WP_181758776.1">
    <property type="nucleotide sequence ID" value="NZ_BMCR01000002.1"/>
</dbReference>
<sequence>MRSLLFVPGDSERKLAKGLASGADCLLIDLEDSVALDNKDTARAVTAAFLAANVKTASRPRLYVRVNALDTGLTDGDLDAVMAGAPDGIMLPKSISGRDVQHLDAKLAVREAECGLADGATRILVVATETAASLFNLGSYQDASPRLEGLTWGGEDLSADIGALANRDASGAYTDPYRLARSLCLFGAAAAGVMPIDSVFTGFRDMEGLRTEALDALRDGFTAKMAIHPAQVPVINAVFTPSEEEVARAERIIEAFRAAGDPGVVGLDGEMLDRPHLRRAEKVIARARMAAAPAP</sequence>
<organism evidence="8 9">
    <name type="scientific">Stappia taiwanensis</name>
    <dbReference type="NCBI Taxonomy" id="992267"/>
    <lineage>
        <taxon>Bacteria</taxon>
        <taxon>Pseudomonadati</taxon>
        <taxon>Pseudomonadota</taxon>
        <taxon>Alphaproteobacteria</taxon>
        <taxon>Hyphomicrobiales</taxon>
        <taxon>Stappiaceae</taxon>
        <taxon>Stappia</taxon>
    </lineage>
</organism>
<evidence type="ECO:0000256" key="6">
    <source>
        <dbReference type="PIRSR" id="PIRSR015582-2"/>
    </source>
</evidence>
<comment type="similarity">
    <text evidence="2">Belongs to the HpcH/HpaI aldolase family.</text>
</comment>
<dbReference type="SUPFAM" id="SSF51621">
    <property type="entry name" value="Phosphoenolpyruvate/pyruvate domain"/>
    <property type="match status" value="1"/>
</dbReference>
<reference evidence="8 9" key="1">
    <citation type="submission" date="2020-07" db="EMBL/GenBank/DDBJ databases">
        <authorList>
            <person name="Li M."/>
        </authorList>
    </citation>
    <scope>NUCLEOTIDE SEQUENCE [LARGE SCALE GENOMIC DNA]</scope>
    <source>
        <strain evidence="8 9">DSM 23284</strain>
    </source>
</reference>
<evidence type="ECO:0000313" key="9">
    <source>
        <dbReference type="Proteomes" id="UP000559404"/>
    </source>
</evidence>
<keyword evidence="4 6" id="KW-0460">Magnesium</keyword>
<dbReference type="InterPro" id="IPR040442">
    <property type="entry name" value="Pyrv_kinase-like_dom_sf"/>
</dbReference>
<evidence type="ECO:0000256" key="4">
    <source>
        <dbReference type="ARBA" id="ARBA00022842"/>
    </source>
</evidence>
<dbReference type="GO" id="GO:0006107">
    <property type="term" value="P:oxaloacetate metabolic process"/>
    <property type="evidence" value="ECO:0007669"/>
    <property type="project" value="TreeGrafter"/>
</dbReference>
<dbReference type="PANTHER" id="PTHR32308">
    <property type="entry name" value="LYASE BETA SUBUNIT, PUTATIVE (AFU_ORTHOLOGUE AFUA_4G13030)-RELATED"/>
    <property type="match status" value="1"/>
</dbReference>
<comment type="cofactor">
    <cofactor evidence="1">
        <name>Mg(2+)</name>
        <dbReference type="ChEBI" id="CHEBI:18420"/>
    </cofactor>
</comment>
<dbReference type="InterPro" id="IPR011206">
    <property type="entry name" value="Citrate_lyase_beta/mcl1/mcl2"/>
</dbReference>
<evidence type="ECO:0000259" key="7">
    <source>
        <dbReference type="Pfam" id="PF03328"/>
    </source>
</evidence>
<gene>
    <name evidence="8" type="ORF">H1W37_02870</name>
</gene>
<dbReference type="EMBL" id="JACEON010000002">
    <property type="protein sequence ID" value="MBA4610584.1"/>
    <property type="molecule type" value="Genomic_DNA"/>
</dbReference>
<accession>A0A838XU49</accession>
<feature type="binding site" evidence="5">
    <location>
        <position position="129"/>
    </location>
    <ligand>
        <name>substrate</name>
    </ligand>
</feature>
<dbReference type="Pfam" id="PF03328">
    <property type="entry name" value="HpcH_HpaI"/>
    <property type="match status" value="1"/>
</dbReference>
<dbReference type="PANTHER" id="PTHR32308:SF0">
    <property type="entry name" value="HPCH_HPAI ALDOLASE_CITRATE LYASE DOMAIN-CONTAINING PROTEIN"/>
    <property type="match status" value="1"/>
</dbReference>
<keyword evidence="9" id="KW-1185">Reference proteome</keyword>
<dbReference type="InterPro" id="IPR005000">
    <property type="entry name" value="Aldolase/citrate-lyase_domain"/>
</dbReference>
<evidence type="ECO:0000313" key="8">
    <source>
        <dbReference type="EMBL" id="MBA4610584.1"/>
    </source>
</evidence>
<dbReference type="PIRSF" id="PIRSF015582">
    <property type="entry name" value="Cit_lyase_B"/>
    <property type="match status" value="1"/>
</dbReference>
<dbReference type="InterPro" id="IPR015813">
    <property type="entry name" value="Pyrv/PenolPyrv_kinase-like_dom"/>
</dbReference>
<feature type="binding site" evidence="6">
    <location>
        <position position="156"/>
    </location>
    <ligand>
        <name>Mg(2+)</name>
        <dbReference type="ChEBI" id="CHEBI:18420"/>
    </ligand>
</feature>
<comment type="caution">
    <text evidence="8">The sequence shown here is derived from an EMBL/GenBank/DDBJ whole genome shotgun (WGS) entry which is preliminary data.</text>
</comment>
<dbReference type="Gene3D" id="3.20.20.60">
    <property type="entry name" value="Phosphoenolpyruvate-binding domains"/>
    <property type="match status" value="1"/>
</dbReference>
<evidence type="ECO:0000256" key="3">
    <source>
        <dbReference type="ARBA" id="ARBA00022723"/>
    </source>
</evidence>
<dbReference type="Proteomes" id="UP000559404">
    <property type="component" value="Unassembled WGS sequence"/>
</dbReference>
<proteinExistence type="inferred from homology"/>